<dbReference type="PANTHER" id="PTHR43190">
    <property type="entry name" value="N-ACETYL-D-GLUCOSAMINE KINASE"/>
    <property type="match status" value="1"/>
</dbReference>
<dbReference type="EMBL" id="JAOWLA010000012">
    <property type="protein sequence ID" value="MCV2865733.1"/>
    <property type="molecule type" value="Genomic_DNA"/>
</dbReference>
<name>A0ABT2Z3L7_9RHOB</name>
<accession>A0ABT2Z3L7</accession>
<dbReference type="InterPro" id="IPR002731">
    <property type="entry name" value="ATPase_BadF"/>
</dbReference>
<keyword evidence="3" id="KW-1185">Reference proteome</keyword>
<dbReference type="RefSeq" id="WP_263722328.1">
    <property type="nucleotide sequence ID" value="NZ_JAOWLA010000012.1"/>
</dbReference>
<dbReference type="PANTHER" id="PTHR43190:SF3">
    <property type="entry name" value="N-ACETYL-D-GLUCOSAMINE KINASE"/>
    <property type="match status" value="1"/>
</dbReference>
<protein>
    <recommendedName>
        <fullName evidence="1">ATPase BadF/BadG/BcrA/BcrD type domain-containing protein</fullName>
    </recommendedName>
</protein>
<evidence type="ECO:0000259" key="1">
    <source>
        <dbReference type="Pfam" id="PF01869"/>
    </source>
</evidence>
<feature type="domain" description="ATPase BadF/BadG/BcrA/BcrD type" evidence="1">
    <location>
        <begin position="8"/>
        <end position="250"/>
    </location>
</feature>
<dbReference type="Pfam" id="PF01869">
    <property type="entry name" value="BcrAD_BadFG"/>
    <property type="match status" value="1"/>
</dbReference>
<organism evidence="2 3">
    <name type="scientific">Albidovulum sediminicola</name>
    <dbReference type="NCBI Taxonomy" id="2984331"/>
    <lineage>
        <taxon>Bacteria</taxon>
        <taxon>Pseudomonadati</taxon>
        <taxon>Pseudomonadota</taxon>
        <taxon>Alphaproteobacteria</taxon>
        <taxon>Rhodobacterales</taxon>
        <taxon>Paracoccaceae</taxon>
        <taxon>Albidovulum</taxon>
    </lineage>
</organism>
<dbReference type="SUPFAM" id="SSF53067">
    <property type="entry name" value="Actin-like ATPase domain"/>
    <property type="match status" value="2"/>
</dbReference>
<dbReference type="Gene3D" id="3.30.420.40">
    <property type="match status" value="2"/>
</dbReference>
<dbReference type="InterPro" id="IPR043129">
    <property type="entry name" value="ATPase_NBD"/>
</dbReference>
<proteinExistence type="predicted"/>
<evidence type="ECO:0000313" key="2">
    <source>
        <dbReference type="EMBL" id="MCV2865733.1"/>
    </source>
</evidence>
<dbReference type="CDD" id="cd24082">
    <property type="entry name" value="ASKHA_NBD_GspK-like"/>
    <property type="match status" value="1"/>
</dbReference>
<sequence length="293" mass="29462">MVSETLFLGVDGGGTSCRGALVLGARRFEARGGAANAIRFDAAMRTVAAVIADLAGQAGLMPHQIASARAHVGLAGVMTPEMSARVAEALPLTDVVVTDDQPTAIAGALGADTGSVAAIGTGSFVGRQSAAGIRVLGGWGLPIGDQGSGARLGRRLLEEVMLAIDGLRAHTELTRAILADHGDSAAEIVFFSSTAGATDLAAFAPRVVAAATAGDAVGALLMREGADYIRACLAALGHRGGEPLCLMGGLGPAYAPWLGAEYEHMIRAPLGSSLDGALALAQRRDQARGEGAS</sequence>
<comment type="caution">
    <text evidence="2">The sequence shown here is derived from an EMBL/GenBank/DDBJ whole genome shotgun (WGS) entry which is preliminary data.</text>
</comment>
<dbReference type="Proteomes" id="UP001652503">
    <property type="component" value="Unassembled WGS sequence"/>
</dbReference>
<gene>
    <name evidence="2" type="ORF">OE647_13455</name>
</gene>
<reference evidence="2 3" key="1">
    <citation type="submission" date="2022-10" db="EMBL/GenBank/DDBJ databases">
        <title>Defluviimonas sp. nov., isolated from ocean surface water.</title>
        <authorList>
            <person name="He W."/>
            <person name="Wang L."/>
            <person name="Zhang D.-F."/>
        </authorList>
    </citation>
    <scope>NUCLEOTIDE SEQUENCE [LARGE SCALE GENOMIC DNA]</scope>
    <source>
        <strain evidence="2 3">WL0075</strain>
    </source>
</reference>
<evidence type="ECO:0000313" key="3">
    <source>
        <dbReference type="Proteomes" id="UP001652503"/>
    </source>
</evidence>
<dbReference type="InterPro" id="IPR052519">
    <property type="entry name" value="Euk-type_GlcNAc_Kinase"/>
</dbReference>